<accession>A0A2V4AH28</accession>
<dbReference type="Pfam" id="PF00171">
    <property type="entry name" value="Aldedh"/>
    <property type="match status" value="1"/>
</dbReference>
<dbReference type="InterPro" id="IPR029510">
    <property type="entry name" value="Ald_DH_CS_GLU"/>
</dbReference>
<protein>
    <submittedName>
        <fullName evidence="5">Benzaldehyde dehydrogenase</fullName>
    </submittedName>
</protein>
<comment type="caution">
    <text evidence="5">The sequence shown here is derived from an EMBL/GenBank/DDBJ whole genome shotgun (WGS) entry which is preliminary data.</text>
</comment>
<sequence length="486" mass="50204">MTFLDSQTWQGRVFTGTWEKADGGEAAVVEPATGSELGRIGAASAADVTSSAARAAEAQRTWAATPFHERAAILRRAGDLWSEHAAELRDWLVRESGSVPGKADFELHVAAGECYEASALPSRALGEVLPSEAPRLSMARRVPAGVVGVISPFNAPLILSIRSVAPALALGNAVVLKPDPRTAVCGGVALARVFEEAGLPPGVLHVLPGGADVGQALIEDPHVRVISFTGSTGAGRAVGELAGRHLKRAHLELGGNSALIVLDDADVETTTSAAAWGSFFHQGQICMTTGRHLVHESLYDAYVERLAATASALPVGDPATEQVALGPVIDAAQRDKIHGLVTASADAGASVAAGGEFEGLFYRPTVLAGAGPGVPAYDQEVFGPVAPVARFRTIEEAAELAAASEYGLSLGVLTKDVTRGLALADRIPTGIVHINDQTVNDEAHAPFGGVLASGTGSRFGGATANVEAFTETRWVTLRGDVAAYPF</sequence>
<reference evidence="5 6" key="1">
    <citation type="submission" date="2016-07" db="EMBL/GenBank/DDBJ databases">
        <title>Draft genome sequence of Prauserella muralis DSM 45305, isolated from a mould-covered wall in an indoor environment.</title>
        <authorList>
            <person name="Ruckert C."/>
            <person name="Albersmeier A."/>
            <person name="Jiang C.-L."/>
            <person name="Jiang Y."/>
            <person name="Kalinowski J."/>
            <person name="Schneider O."/>
            <person name="Winkler A."/>
            <person name="Zotchev S.B."/>
        </authorList>
    </citation>
    <scope>NUCLEOTIDE SEQUENCE [LARGE SCALE GENOMIC DNA]</scope>
    <source>
        <strain evidence="5 6">DSM 45305</strain>
    </source>
</reference>
<evidence type="ECO:0000256" key="2">
    <source>
        <dbReference type="ARBA" id="ARBA00023002"/>
    </source>
</evidence>
<dbReference type="InterPro" id="IPR016162">
    <property type="entry name" value="Ald_DH_N"/>
</dbReference>
<evidence type="ECO:0000256" key="4">
    <source>
        <dbReference type="RuleBase" id="RU003345"/>
    </source>
</evidence>
<dbReference type="GO" id="GO:0016620">
    <property type="term" value="F:oxidoreductase activity, acting on the aldehyde or oxo group of donors, NAD or NADP as acceptor"/>
    <property type="evidence" value="ECO:0007669"/>
    <property type="project" value="InterPro"/>
</dbReference>
<dbReference type="PANTHER" id="PTHR42986">
    <property type="entry name" value="BENZALDEHYDE DEHYDROGENASE YFMT"/>
    <property type="match status" value="1"/>
</dbReference>
<organism evidence="5 6">
    <name type="scientific">Prauserella muralis</name>
    <dbReference type="NCBI Taxonomy" id="588067"/>
    <lineage>
        <taxon>Bacteria</taxon>
        <taxon>Bacillati</taxon>
        <taxon>Actinomycetota</taxon>
        <taxon>Actinomycetes</taxon>
        <taxon>Pseudonocardiales</taxon>
        <taxon>Pseudonocardiaceae</taxon>
        <taxon>Prauserella</taxon>
    </lineage>
</organism>
<comment type="similarity">
    <text evidence="1 4">Belongs to the aldehyde dehydrogenase family.</text>
</comment>
<evidence type="ECO:0000256" key="3">
    <source>
        <dbReference type="ARBA" id="ARBA00023027"/>
    </source>
</evidence>
<dbReference type="SUPFAM" id="SSF53720">
    <property type="entry name" value="ALDH-like"/>
    <property type="match status" value="1"/>
</dbReference>
<dbReference type="InterPro" id="IPR015590">
    <property type="entry name" value="Aldehyde_DH_dom"/>
</dbReference>
<dbReference type="CDD" id="cd07152">
    <property type="entry name" value="ALDH_BenzADH"/>
    <property type="match status" value="1"/>
</dbReference>
<dbReference type="Proteomes" id="UP000249915">
    <property type="component" value="Unassembled WGS sequence"/>
</dbReference>
<dbReference type="EMBL" id="MASW01000007">
    <property type="protein sequence ID" value="PXY19222.1"/>
    <property type="molecule type" value="Genomic_DNA"/>
</dbReference>
<evidence type="ECO:0000313" key="6">
    <source>
        <dbReference type="Proteomes" id="UP000249915"/>
    </source>
</evidence>
<dbReference type="OrthoDB" id="3802174at2"/>
<evidence type="ECO:0000256" key="1">
    <source>
        <dbReference type="ARBA" id="ARBA00009986"/>
    </source>
</evidence>
<keyword evidence="2 4" id="KW-0560">Oxidoreductase</keyword>
<dbReference type="PANTHER" id="PTHR42986:SF1">
    <property type="entry name" value="BENZALDEHYDE DEHYDROGENASE YFMT"/>
    <property type="match status" value="1"/>
</dbReference>
<dbReference type="Gene3D" id="3.40.309.10">
    <property type="entry name" value="Aldehyde Dehydrogenase, Chain A, domain 2"/>
    <property type="match status" value="1"/>
</dbReference>
<gene>
    <name evidence="5" type="ORF">BAY60_31015</name>
</gene>
<name>A0A2V4AH28_9PSEU</name>
<dbReference type="RefSeq" id="WP_112285149.1">
    <property type="nucleotide sequence ID" value="NZ_MASW01000007.1"/>
</dbReference>
<keyword evidence="3" id="KW-0520">NAD</keyword>
<dbReference type="AlphaFoldDB" id="A0A2V4AH28"/>
<evidence type="ECO:0000313" key="5">
    <source>
        <dbReference type="EMBL" id="PXY19222.1"/>
    </source>
</evidence>
<keyword evidence="6" id="KW-1185">Reference proteome</keyword>
<dbReference type="Gene3D" id="3.40.605.10">
    <property type="entry name" value="Aldehyde Dehydrogenase, Chain A, domain 1"/>
    <property type="match status" value="1"/>
</dbReference>
<dbReference type="PROSITE" id="PS00687">
    <property type="entry name" value="ALDEHYDE_DEHYDR_GLU"/>
    <property type="match status" value="1"/>
</dbReference>
<proteinExistence type="inferred from homology"/>
<dbReference type="InterPro" id="IPR016161">
    <property type="entry name" value="Ald_DH/histidinol_DH"/>
</dbReference>
<dbReference type="InterPro" id="IPR016163">
    <property type="entry name" value="Ald_DH_C"/>
</dbReference>